<dbReference type="EMBL" id="JANIIK010000114">
    <property type="protein sequence ID" value="KAJ3590212.1"/>
    <property type="molecule type" value="Genomic_DNA"/>
</dbReference>
<proteinExistence type="predicted"/>
<comment type="caution">
    <text evidence="1">The sequence shown here is derived from an EMBL/GenBank/DDBJ whole genome shotgun (WGS) entry which is preliminary data.</text>
</comment>
<dbReference type="AlphaFoldDB" id="A0A9Q0DKZ5"/>
<sequence>MVFPGRQNGSAGYVVLQPGETERFCRLHGFTARGDRVQVTWFYRTVVLGYTAQGDRTVLQVTWFYRTVLHVSTARGDRAVLQVTWFYRTVLHGSTARGDRTVSAGNMVLQSGSTWFYGAVLHGSTARGDRTVLEVTWFYSPGRQSGSRGYVVLQPGETERF</sequence>
<protein>
    <submittedName>
        <fullName evidence="1">Uncharacterized protein</fullName>
    </submittedName>
</protein>
<name>A0A9Q0DKZ5_9TELE</name>
<keyword evidence="2" id="KW-1185">Reference proteome</keyword>
<dbReference type="Proteomes" id="UP001148018">
    <property type="component" value="Unassembled WGS sequence"/>
</dbReference>
<gene>
    <name evidence="1" type="ORF">NHX12_008166</name>
</gene>
<evidence type="ECO:0000313" key="2">
    <source>
        <dbReference type="Proteomes" id="UP001148018"/>
    </source>
</evidence>
<accession>A0A9Q0DKZ5</accession>
<organism evidence="1 2">
    <name type="scientific">Muraenolepis orangiensis</name>
    <name type="common">Patagonian moray cod</name>
    <dbReference type="NCBI Taxonomy" id="630683"/>
    <lineage>
        <taxon>Eukaryota</taxon>
        <taxon>Metazoa</taxon>
        <taxon>Chordata</taxon>
        <taxon>Craniata</taxon>
        <taxon>Vertebrata</taxon>
        <taxon>Euteleostomi</taxon>
        <taxon>Actinopterygii</taxon>
        <taxon>Neopterygii</taxon>
        <taxon>Teleostei</taxon>
        <taxon>Neoteleostei</taxon>
        <taxon>Acanthomorphata</taxon>
        <taxon>Zeiogadaria</taxon>
        <taxon>Gadariae</taxon>
        <taxon>Gadiformes</taxon>
        <taxon>Muraenolepidoidei</taxon>
        <taxon>Muraenolepididae</taxon>
        <taxon>Muraenolepis</taxon>
    </lineage>
</organism>
<reference evidence="1" key="1">
    <citation type="submission" date="2022-07" db="EMBL/GenBank/DDBJ databases">
        <title>Chromosome-level genome of Muraenolepis orangiensis.</title>
        <authorList>
            <person name="Kim J."/>
        </authorList>
    </citation>
    <scope>NUCLEOTIDE SEQUENCE</scope>
    <source>
        <strain evidence="1">KU_S4_2022</strain>
        <tissue evidence="1">Muscle</tissue>
    </source>
</reference>
<evidence type="ECO:0000313" key="1">
    <source>
        <dbReference type="EMBL" id="KAJ3590212.1"/>
    </source>
</evidence>